<sequence length="23" mass="2362">MAQSAAEQLWGTVILCVASDPGN</sequence>
<reference evidence="1 2" key="1">
    <citation type="submission" date="2019-05" db="EMBL/GenBank/DDBJ databases">
        <title>Another draft genome of Portunus trituberculatus and its Hox gene families provides insights of decapod evolution.</title>
        <authorList>
            <person name="Jeong J.-H."/>
            <person name="Song I."/>
            <person name="Kim S."/>
            <person name="Choi T."/>
            <person name="Kim D."/>
            <person name="Ryu S."/>
            <person name="Kim W."/>
        </authorList>
    </citation>
    <scope>NUCLEOTIDE SEQUENCE [LARGE SCALE GENOMIC DNA]</scope>
    <source>
        <tissue evidence="1">Muscle</tissue>
    </source>
</reference>
<protein>
    <submittedName>
        <fullName evidence="1">Uncharacterized protein</fullName>
    </submittedName>
</protein>
<organism evidence="1 2">
    <name type="scientific">Portunus trituberculatus</name>
    <name type="common">Swimming crab</name>
    <name type="synonym">Neptunus trituberculatus</name>
    <dbReference type="NCBI Taxonomy" id="210409"/>
    <lineage>
        <taxon>Eukaryota</taxon>
        <taxon>Metazoa</taxon>
        <taxon>Ecdysozoa</taxon>
        <taxon>Arthropoda</taxon>
        <taxon>Crustacea</taxon>
        <taxon>Multicrustacea</taxon>
        <taxon>Malacostraca</taxon>
        <taxon>Eumalacostraca</taxon>
        <taxon>Eucarida</taxon>
        <taxon>Decapoda</taxon>
        <taxon>Pleocyemata</taxon>
        <taxon>Brachyura</taxon>
        <taxon>Eubrachyura</taxon>
        <taxon>Portunoidea</taxon>
        <taxon>Portunidae</taxon>
        <taxon>Portuninae</taxon>
        <taxon>Portunus</taxon>
    </lineage>
</organism>
<accession>A0A5B7KFS9</accession>
<name>A0A5B7KFS9_PORTR</name>
<comment type="caution">
    <text evidence="1">The sequence shown here is derived from an EMBL/GenBank/DDBJ whole genome shotgun (WGS) entry which is preliminary data.</text>
</comment>
<keyword evidence="2" id="KW-1185">Reference proteome</keyword>
<evidence type="ECO:0000313" key="2">
    <source>
        <dbReference type="Proteomes" id="UP000324222"/>
    </source>
</evidence>
<dbReference type="Proteomes" id="UP000324222">
    <property type="component" value="Unassembled WGS sequence"/>
</dbReference>
<evidence type="ECO:0000313" key="1">
    <source>
        <dbReference type="EMBL" id="MPD03949.1"/>
    </source>
</evidence>
<dbReference type="AlphaFoldDB" id="A0A5B7KFS9"/>
<gene>
    <name evidence="1" type="ORF">E2C01_099610</name>
</gene>
<proteinExistence type="predicted"/>
<dbReference type="EMBL" id="VSRR010138763">
    <property type="protein sequence ID" value="MPD03949.1"/>
    <property type="molecule type" value="Genomic_DNA"/>
</dbReference>